<evidence type="ECO:0000313" key="2">
    <source>
        <dbReference type="EMBL" id="KAF1966639.1"/>
    </source>
</evidence>
<feature type="region of interest" description="Disordered" evidence="1">
    <location>
        <begin position="1"/>
        <end position="21"/>
    </location>
</feature>
<organism evidence="2 3">
    <name type="scientific">Bimuria novae-zelandiae CBS 107.79</name>
    <dbReference type="NCBI Taxonomy" id="1447943"/>
    <lineage>
        <taxon>Eukaryota</taxon>
        <taxon>Fungi</taxon>
        <taxon>Dikarya</taxon>
        <taxon>Ascomycota</taxon>
        <taxon>Pezizomycotina</taxon>
        <taxon>Dothideomycetes</taxon>
        <taxon>Pleosporomycetidae</taxon>
        <taxon>Pleosporales</taxon>
        <taxon>Massarineae</taxon>
        <taxon>Didymosphaeriaceae</taxon>
        <taxon>Bimuria</taxon>
    </lineage>
</organism>
<feature type="compositionally biased region" description="Basic and acidic residues" evidence="1">
    <location>
        <begin position="183"/>
        <end position="195"/>
    </location>
</feature>
<feature type="region of interest" description="Disordered" evidence="1">
    <location>
        <begin position="181"/>
        <end position="257"/>
    </location>
</feature>
<evidence type="ECO:0000313" key="3">
    <source>
        <dbReference type="Proteomes" id="UP000800036"/>
    </source>
</evidence>
<accession>A0A6A5URP5</accession>
<reference evidence="2" key="1">
    <citation type="journal article" date="2020" name="Stud. Mycol.">
        <title>101 Dothideomycetes genomes: a test case for predicting lifestyles and emergence of pathogens.</title>
        <authorList>
            <person name="Haridas S."/>
            <person name="Albert R."/>
            <person name="Binder M."/>
            <person name="Bloem J."/>
            <person name="Labutti K."/>
            <person name="Salamov A."/>
            <person name="Andreopoulos B."/>
            <person name="Baker S."/>
            <person name="Barry K."/>
            <person name="Bills G."/>
            <person name="Bluhm B."/>
            <person name="Cannon C."/>
            <person name="Castanera R."/>
            <person name="Culley D."/>
            <person name="Daum C."/>
            <person name="Ezra D."/>
            <person name="Gonzalez J."/>
            <person name="Henrissat B."/>
            <person name="Kuo A."/>
            <person name="Liang C."/>
            <person name="Lipzen A."/>
            <person name="Lutzoni F."/>
            <person name="Magnuson J."/>
            <person name="Mondo S."/>
            <person name="Nolan M."/>
            <person name="Ohm R."/>
            <person name="Pangilinan J."/>
            <person name="Park H.-J."/>
            <person name="Ramirez L."/>
            <person name="Alfaro M."/>
            <person name="Sun H."/>
            <person name="Tritt A."/>
            <person name="Yoshinaga Y."/>
            <person name="Zwiers L.-H."/>
            <person name="Turgeon B."/>
            <person name="Goodwin S."/>
            <person name="Spatafora J."/>
            <person name="Crous P."/>
            <person name="Grigoriev I."/>
        </authorList>
    </citation>
    <scope>NUCLEOTIDE SEQUENCE</scope>
    <source>
        <strain evidence="2">CBS 107.79</strain>
    </source>
</reference>
<gene>
    <name evidence="2" type="ORF">BU23DRAFT_573866</name>
</gene>
<name>A0A6A5URP5_9PLEO</name>
<proteinExistence type="predicted"/>
<protein>
    <submittedName>
        <fullName evidence="2">Uncharacterized protein</fullName>
    </submittedName>
</protein>
<dbReference type="OrthoDB" id="3791965at2759"/>
<keyword evidence="3" id="KW-1185">Reference proteome</keyword>
<dbReference type="Proteomes" id="UP000800036">
    <property type="component" value="Unassembled WGS sequence"/>
</dbReference>
<evidence type="ECO:0000256" key="1">
    <source>
        <dbReference type="SAM" id="MobiDB-lite"/>
    </source>
</evidence>
<dbReference type="AlphaFoldDB" id="A0A6A5URP5"/>
<dbReference type="EMBL" id="ML976743">
    <property type="protein sequence ID" value="KAF1966639.1"/>
    <property type="molecule type" value="Genomic_DNA"/>
</dbReference>
<sequence>MSGQRSANMTNHAQTVSSSVQDTLRMDDPDFDLAAAAQKLSCKPDHDSVWNAVDILQKQVDEQNAKVKFFENLFNCPTEYLMGFHPDELARRDDLRLMGQQRLHGKDLQRALFEKTGKEHSLEVLTGKSVIKEMPETHYAFAVVLPLESKERLDRQLRQVRAQDQLKALATPIPFKSVVSAKATKDKDTTVEKNRKLSKSPAAPHTSATRPIPAPRPSSSGTKPALKTPAKAGTLRASGSSQKRKRAVVISDEEDEN</sequence>